<dbReference type="Proteomes" id="UP000053937">
    <property type="component" value="Unassembled WGS sequence"/>
</dbReference>
<accession>A0A101JNZ0</accession>
<sequence>MHDQDGPNITADVSLLEGNVENLIARLSECRKENEMLRTELATLQSILRSCKLPGTGNSSASGAESEFTYAEKLRVKQKLVLILQKIEMELRSVRNL</sequence>
<dbReference type="EMBL" id="LMBR01000091">
    <property type="protein sequence ID" value="KUL30478.1"/>
    <property type="molecule type" value="Genomic_DNA"/>
</dbReference>
<evidence type="ECO:0000256" key="1">
    <source>
        <dbReference type="SAM" id="Coils"/>
    </source>
</evidence>
<gene>
    <name evidence="2" type="ORF">ASB62_04005</name>
</gene>
<organism evidence="2 3">
    <name type="scientific">Chlorobium limicola</name>
    <dbReference type="NCBI Taxonomy" id="1092"/>
    <lineage>
        <taxon>Bacteria</taxon>
        <taxon>Pseudomonadati</taxon>
        <taxon>Chlorobiota</taxon>
        <taxon>Chlorobiia</taxon>
        <taxon>Chlorobiales</taxon>
        <taxon>Chlorobiaceae</taxon>
        <taxon>Chlorobium/Pelodictyon group</taxon>
        <taxon>Chlorobium</taxon>
    </lineage>
</organism>
<reference evidence="2 3" key="1">
    <citation type="submission" date="2015-10" db="EMBL/GenBank/DDBJ databases">
        <title>Draft Genome Sequence of Chlorobium limicola strain Frasassi Growing under Artificial Lighting in the Frasassi Cave System.</title>
        <authorList>
            <person name="Mansor M."/>
            <person name="Macalady J."/>
        </authorList>
    </citation>
    <scope>NUCLEOTIDE SEQUENCE [LARGE SCALE GENOMIC DNA]</scope>
    <source>
        <strain evidence="2 3">Frasassi</strain>
    </source>
</reference>
<evidence type="ECO:0000313" key="2">
    <source>
        <dbReference type="EMBL" id="KUL30478.1"/>
    </source>
</evidence>
<dbReference type="AlphaFoldDB" id="A0A101JNZ0"/>
<proteinExistence type="predicted"/>
<feature type="coiled-coil region" evidence="1">
    <location>
        <begin position="13"/>
        <end position="47"/>
    </location>
</feature>
<comment type="caution">
    <text evidence="2">The sequence shown here is derived from an EMBL/GenBank/DDBJ whole genome shotgun (WGS) entry which is preliminary data.</text>
</comment>
<protein>
    <submittedName>
        <fullName evidence="2">Uncharacterized protein</fullName>
    </submittedName>
</protein>
<name>A0A101JNZ0_CHLLI</name>
<dbReference type="OrthoDB" id="595222at2"/>
<keyword evidence="3" id="KW-1185">Reference proteome</keyword>
<keyword evidence="1" id="KW-0175">Coiled coil</keyword>
<dbReference type="RefSeq" id="WP_059138735.1">
    <property type="nucleotide sequence ID" value="NZ_LMBR01000091.1"/>
</dbReference>
<evidence type="ECO:0000313" key="3">
    <source>
        <dbReference type="Proteomes" id="UP000053937"/>
    </source>
</evidence>